<keyword evidence="1" id="KW-0812">Transmembrane</keyword>
<evidence type="ECO:0000256" key="1">
    <source>
        <dbReference type="SAM" id="Phobius"/>
    </source>
</evidence>
<dbReference type="EMBL" id="QGDI01000004">
    <property type="protein sequence ID" value="PWJ13632.1"/>
    <property type="molecule type" value="Genomic_DNA"/>
</dbReference>
<feature type="transmembrane region" description="Helical" evidence="1">
    <location>
        <begin position="9"/>
        <end position="28"/>
    </location>
</feature>
<evidence type="ECO:0000313" key="3">
    <source>
        <dbReference type="Proteomes" id="UP000245720"/>
    </source>
</evidence>
<keyword evidence="1" id="KW-0472">Membrane</keyword>
<dbReference type="AlphaFoldDB" id="A0A315YP21"/>
<evidence type="ECO:0000313" key="2">
    <source>
        <dbReference type="EMBL" id="PWJ13632.1"/>
    </source>
</evidence>
<sequence>MKITYRDKIVAAVLIAIAVLLIGFFALVRPKMKDIKAHRSTLSDLQNTKAEIDKKINEIPTIKNDIDETYTKTNSESKVFIPLDRVLDTRYIDMYMQSFADESKVTIKSLELENPKLGPIDYYYEDVEDSLADMRRAADVNGDLEKAYNATYAESNALSQRAKESIVQTKYGMTVNGTKKNVYNYLQKLKEFENAANIASVTITDYSFGQDSAKRAGASLPEDSEDVVKITAGEGNQEISNTSDVTIVITLYSVYNMEKPNTD</sequence>
<organism evidence="2 3">
    <name type="scientific">Ruminococcus flavefaciens</name>
    <dbReference type="NCBI Taxonomy" id="1265"/>
    <lineage>
        <taxon>Bacteria</taxon>
        <taxon>Bacillati</taxon>
        <taxon>Bacillota</taxon>
        <taxon>Clostridia</taxon>
        <taxon>Eubacteriales</taxon>
        <taxon>Oscillospiraceae</taxon>
        <taxon>Ruminococcus</taxon>
    </lineage>
</organism>
<name>A0A315YP21_RUMFL</name>
<reference evidence="2 3" key="1">
    <citation type="submission" date="2018-05" db="EMBL/GenBank/DDBJ databases">
        <title>The Hungate 1000. A catalogue of reference genomes from the rumen microbiome.</title>
        <authorList>
            <person name="Kelly W."/>
        </authorList>
    </citation>
    <scope>NUCLEOTIDE SEQUENCE [LARGE SCALE GENOMIC DNA]</scope>
    <source>
        <strain evidence="2 3">SAb67</strain>
    </source>
</reference>
<gene>
    <name evidence="2" type="ORF">IE37_01440</name>
</gene>
<dbReference type="OrthoDB" id="1819421at2"/>
<comment type="caution">
    <text evidence="2">The sequence shown here is derived from an EMBL/GenBank/DDBJ whole genome shotgun (WGS) entry which is preliminary data.</text>
</comment>
<protein>
    <submittedName>
        <fullName evidence="2">Uncharacterized protein</fullName>
    </submittedName>
</protein>
<dbReference type="RefSeq" id="WP_109726227.1">
    <property type="nucleotide sequence ID" value="NZ_QGDI01000004.1"/>
</dbReference>
<dbReference type="Proteomes" id="UP000245720">
    <property type="component" value="Unassembled WGS sequence"/>
</dbReference>
<proteinExistence type="predicted"/>
<keyword evidence="1" id="KW-1133">Transmembrane helix</keyword>
<accession>A0A315YP21</accession>